<dbReference type="Proteomes" id="UP000439903">
    <property type="component" value="Unassembled WGS sequence"/>
</dbReference>
<evidence type="ECO:0000313" key="2">
    <source>
        <dbReference type="EMBL" id="KAF0409484.1"/>
    </source>
</evidence>
<reference evidence="2 3" key="1">
    <citation type="journal article" date="2019" name="Environ. Microbiol.">
        <title>At the nexus of three kingdoms: the genome of the mycorrhizal fungus Gigaspora margarita provides insights into plant, endobacterial and fungal interactions.</title>
        <authorList>
            <person name="Venice F."/>
            <person name="Ghignone S."/>
            <person name="Salvioli di Fossalunga A."/>
            <person name="Amselem J."/>
            <person name="Novero M."/>
            <person name="Xianan X."/>
            <person name="Sedzielewska Toro K."/>
            <person name="Morin E."/>
            <person name="Lipzen A."/>
            <person name="Grigoriev I.V."/>
            <person name="Henrissat B."/>
            <person name="Martin F.M."/>
            <person name="Bonfante P."/>
        </authorList>
    </citation>
    <scope>NUCLEOTIDE SEQUENCE [LARGE SCALE GENOMIC DNA]</scope>
    <source>
        <strain evidence="2 3">BEG34</strain>
    </source>
</reference>
<feature type="signal peptide" evidence="1">
    <location>
        <begin position="1"/>
        <end position="21"/>
    </location>
</feature>
<evidence type="ECO:0000256" key="1">
    <source>
        <dbReference type="SAM" id="SignalP"/>
    </source>
</evidence>
<keyword evidence="3" id="KW-1185">Reference proteome</keyword>
<protein>
    <submittedName>
        <fullName evidence="2">Uncharacterized protein</fullName>
    </submittedName>
</protein>
<sequence length="138" mass="15116">MKFSTTTFLFAIIFLFLYADAAVVVSRESKSKPKPVLVNLKSEVSKDKTVTLSWKLNKAINPKSIAVIGVKKGVCESEGCKFVTLNKTEVTFSDKTFTFEGVDLDLKEINVATIRGVTKDDKAYGGLTFANKGLPEVV</sequence>
<name>A0A8H4A2D6_GIGMA</name>
<proteinExistence type="predicted"/>
<accession>A0A8H4A2D6</accession>
<comment type="caution">
    <text evidence="2">The sequence shown here is derived from an EMBL/GenBank/DDBJ whole genome shotgun (WGS) entry which is preliminary data.</text>
</comment>
<dbReference type="AlphaFoldDB" id="A0A8H4A2D6"/>
<feature type="chain" id="PRO_5034121060" evidence="1">
    <location>
        <begin position="22"/>
        <end position="138"/>
    </location>
</feature>
<keyword evidence="1" id="KW-0732">Signal</keyword>
<organism evidence="2 3">
    <name type="scientific">Gigaspora margarita</name>
    <dbReference type="NCBI Taxonomy" id="4874"/>
    <lineage>
        <taxon>Eukaryota</taxon>
        <taxon>Fungi</taxon>
        <taxon>Fungi incertae sedis</taxon>
        <taxon>Mucoromycota</taxon>
        <taxon>Glomeromycotina</taxon>
        <taxon>Glomeromycetes</taxon>
        <taxon>Diversisporales</taxon>
        <taxon>Gigasporaceae</taxon>
        <taxon>Gigaspora</taxon>
    </lineage>
</organism>
<evidence type="ECO:0000313" key="3">
    <source>
        <dbReference type="Proteomes" id="UP000439903"/>
    </source>
</evidence>
<dbReference type="EMBL" id="WTPW01001879">
    <property type="protein sequence ID" value="KAF0409484.1"/>
    <property type="molecule type" value="Genomic_DNA"/>
</dbReference>
<gene>
    <name evidence="2" type="ORF">F8M41_008355</name>
</gene>